<evidence type="ECO:0000313" key="2">
    <source>
        <dbReference type="EMBL" id="GBL79223.1"/>
    </source>
</evidence>
<gene>
    <name evidence="2" type="ORF">AVEN_92450_1</name>
</gene>
<comment type="caution">
    <text evidence="2">The sequence shown here is derived from an EMBL/GenBank/DDBJ whole genome shotgun (WGS) entry which is preliminary data.</text>
</comment>
<evidence type="ECO:0008006" key="4">
    <source>
        <dbReference type="Google" id="ProtNLM"/>
    </source>
</evidence>
<dbReference type="AlphaFoldDB" id="A0A4Y2AHD0"/>
<sequence>MLFFLQEDLKKIVNLLLQLFVLSKNLNTATTLQKLLYLDINNPKIHKPIENIDLGFSAEKEVQSLHVSKKISDRQIFDLRMDCKKFMKKLTMRLLQKSPLRYSIVRNLSCLDPRNMTDKKKFLNKINRILNSMIEAKHVDENVCDEILMEFEDYLDNVALKHSDFSEFSPENSRVDEFFYETTNTNKYRNLWKVVEMLLLLSHGQATVEKGFSINKKVEVENMKELSYVSQRLVCDYINSTGDSIHNIKITNIMRAYVSNARQKYMKYLEDQKLLSSQNKKRKSLTSDEIQELKNKKICLEKDMKALIKSADEFAEKAEENNDVTSICKSNSLRRSAKAKKIT</sequence>
<protein>
    <recommendedName>
        <fullName evidence="4">HAT C-terminal dimerisation domain-containing protein</fullName>
    </recommendedName>
</protein>
<keyword evidence="3" id="KW-1185">Reference proteome</keyword>
<evidence type="ECO:0000313" key="3">
    <source>
        <dbReference type="Proteomes" id="UP000499080"/>
    </source>
</evidence>
<dbReference type="OrthoDB" id="7697627at2759"/>
<dbReference type="EMBL" id="BGPR01000018">
    <property type="protein sequence ID" value="GBL79223.1"/>
    <property type="molecule type" value="Genomic_DNA"/>
</dbReference>
<name>A0A4Y2AHD0_ARAVE</name>
<reference evidence="2 3" key="1">
    <citation type="journal article" date="2019" name="Sci. Rep.">
        <title>Orb-weaving spider Araneus ventricosus genome elucidates the spidroin gene catalogue.</title>
        <authorList>
            <person name="Kono N."/>
            <person name="Nakamura H."/>
            <person name="Ohtoshi R."/>
            <person name="Moran D.A.P."/>
            <person name="Shinohara A."/>
            <person name="Yoshida Y."/>
            <person name="Fujiwara M."/>
            <person name="Mori M."/>
            <person name="Tomita M."/>
            <person name="Arakawa K."/>
        </authorList>
    </citation>
    <scope>NUCLEOTIDE SEQUENCE [LARGE SCALE GENOMIC DNA]</scope>
</reference>
<keyword evidence="1" id="KW-0175">Coiled coil</keyword>
<organism evidence="2 3">
    <name type="scientific">Araneus ventricosus</name>
    <name type="common">Orbweaver spider</name>
    <name type="synonym">Epeira ventricosa</name>
    <dbReference type="NCBI Taxonomy" id="182803"/>
    <lineage>
        <taxon>Eukaryota</taxon>
        <taxon>Metazoa</taxon>
        <taxon>Ecdysozoa</taxon>
        <taxon>Arthropoda</taxon>
        <taxon>Chelicerata</taxon>
        <taxon>Arachnida</taxon>
        <taxon>Araneae</taxon>
        <taxon>Araneomorphae</taxon>
        <taxon>Entelegynae</taxon>
        <taxon>Araneoidea</taxon>
        <taxon>Araneidae</taxon>
        <taxon>Araneus</taxon>
    </lineage>
</organism>
<proteinExistence type="predicted"/>
<dbReference type="Proteomes" id="UP000499080">
    <property type="component" value="Unassembled WGS sequence"/>
</dbReference>
<evidence type="ECO:0000256" key="1">
    <source>
        <dbReference type="SAM" id="Coils"/>
    </source>
</evidence>
<accession>A0A4Y2AHD0</accession>
<feature type="coiled-coil region" evidence="1">
    <location>
        <begin position="283"/>
        <end position="310"/>
    </location>
</feature>